<dbReference type="GeneID" id="57365794"/>
<dbReference type="AlphaFoldDB" id="A0AAW8YEV1"/>
<comment type="caution">
    <text evidence="1">The sequence shown here is derived from an EMBL/GenBank/DDBJ whole genome shotgun (WGS) entry which is preliminary data.</text>
</comment>
<dbReference type="RefSeq" id="WP_008840869.1">
    <property type="nucleotide sequence ID" value="NZ_CP050079.1"/>
</dbReference>
<evidence type="ECO:0000313" key="2">
    <source>
        <dbReference type="Proteomes" id="UP001280897"/>
    </source>
</evidence>
<dbReference type="Proteomes" id="UP001280897">
    <property type="component" value="Unassembled WGS sequence"/>
</dbReference>
<name>A0AAW8YEV1_PEDAC</name>
<proteinExistence type="predicted"/>
<evidence type="ECO:0000313" key="1">
    <source>
        <dbReference type="EMBL" id="MDV2620298.1"/>
    </source>
</evidence>
<sequence>MSKTIGQTLILENFDGYNRVFVEKIVAVDGMPLLNPFYIVSNMNSSDIKVYSYEKYHKVLATIVGEAPQTSLDLGMQV</sequence>
<organism evidence="1 2">
    <name type="scientific">Pediococcus acidilactici</name>
    <dbReference type="NCBI Taxonomy" id="1254"/>
    <lineage>
        <taxon>Bacteria</taxon>
        <taxon>Bacillati</taxon>
        <taxon>Bacillota</taxon>
        <taxon>Bacilli</taxon>
        <taxon>Lactobacillales</taxon>
        <taxon>Lactobacillaceae</taxon>
        <taxon>Pediococcus</taxon>
        <taxon>Pediococcus acidilactici group</taxon>
    </lineage>
</organism>
<reference evidence="1" key="2">
    <citation type="submission" date="2023-10" db="EMBL/GenBank/DDBJ databases">
        <authorList>
            <person name="Khurajog B."/>
        </authorList>
    </citation>
    <scope>NUCLEOTIDE SEQUENCE</scope>
    <source>
        <strain evidence="1">BF9</strain>
    </source>
</reference>
<gene>
    <name evidence="1" type="ORF">R0G89_00915</name>
</gene>
<protein>
    <submittedName>
        <fullName evidence="1">Uncharacterized protein</fullName>
    </submittedName>
</protein>
<dbReference type="EMBL" id="JAWJAV010000001">
    <property type="protein sequence ID" value="MDV2620298.1"/>
    <property type="molecule type" value="Genomic_DNA"/>
</dbReference>
<reference evidence="1" key="1">
    <citation type="journal article" date="2023" name="PeerJ">
        <title>Selection and evaluation of lactic acid bacteria from chicken feces in Thailand as potential probiotics.</title>
        <authorList>
            <person name="Khurajog B."/>
            <person name="Disastra Y."/>
            <person name="Lawwyne L.D."/>
            <person name="Sirichokchatchawan W."/>
            <person name="Niyomtham W."/>
            <person name="Yindee J."/>
            <person name="Hampson D.J."/>
            <person name="Prapasarakul N."/>
        </authorList>
    </citation>
    <scope>NUCLEOTIDE SEQUENCE</scope>
    <source>
        <strain evidence="1">BF9</strain>
    </source>
</reference>
<accession>A0AAW8YEV1</accession>